<dbReference type="EMBL" id="AAGKHU010000214">
    <property type="protein sequence ID" value="EBP0014039.1"/>
    <property type="molecule type" value="Genomic_DNA"/>
</dbReference>
<protein>
    <recommendedName>
        <fullName evidence="2">Rha family transcriptional regulator</fullName>
    </recommendedName>
</protein>
<dbReference type="AlphaFoldDB" id="A0A5U2FF05"/>
<dbReference type="Pfam" id="PF09669">
    <property type="entry name" value="Phage_pRha"/>
    <property type="match status" value="1"/>
</dbReference>
<proteinExistence type="predicted"/>
<evidence type="ECO:0008006" key="2">
    <source>
        <dbReference type="Google" id="ProtNLM"/>
    </source>
</evidence>
<gene>
    <name evidence="1" type="ORF">HX37_25715</name>
</gene>
<sequence>MKEAVLVQEFDFSKMVMAIQGKAFTTSQKIADYFGKRHDNVLRKIRQVKSEC</sequence>
<accession>A0A5U2FF05</accession>
<organism evidence="1">
    <name type="scientific">Salmonella enterica</name>
    <name type="common">Salmonella choleraesuis</name>
    <dbReference type="NCBI Taxonomy" id="28901"/>
    <lineage>
        <taxon>Bacteria</taxon>
        <taxon>Pseudomonadati</taxon>
        <taxon>Pseudomonadota</taxon>
        <taxon>Gammaproteobacteria</taxon>
        <taxon>Enterobacterales</taxon>
        <taxon>Enterobacteriaceae</taxon>
        <taxon>Salmonella</taxon>
    </lineage>
</organism>
<comment type="caution">
    <text evidence="1">The sequence shown here is derived from an EMBL/GenBank/DDBJ whole genome shotgun (WGS) entry which is preliminary data.</text>
</comment>
<feature type="non-terminal residue" evidence="1">
    <location>
        <position position="52"/>
    </location>
</feature>
<evidence type="ECO:0000313" key="1">
    <source>
        <dbReference type="EMBL" id="EBP0014039.1"/>
    </source>
</evidence>
<name>A0A5U2FF05_SALER</name>
<reference evidence="1" key="1">
    <citation type="submission" date="2018-07" db="EMBL/GenBank/DDBJ databases">
        <authorList>
            <consortium name="GenomeTrakr network: Whole genome sequencing for foodborne pathogen traceback"/>
        </authorList>
    </citation>
    <scope>NUCLEOTIDE SEQUENCE</scope>
    <source>
        <strain evidence="1">CFSAN018538</strain>
    </source>
</reference>
<dbReference type="InterPro" id="IPR014054">
    <property type="entry name" value="Phage_regulatory_Rha"/>
</dbReference>